<dbReference type="Proteomes" id="UP001562178">
    <property type="component" value="Unassembled WGS sequence"/>
</dbReference>
<name>A0ABV4B779_9BURK</name>
<protein>
    <submittedName>
        <fullName evidence="1">Uncharacterized protein</fullName>
    </submittedName>
</protein>
<evidence type="ECO:0000313" key="2">
    <source>
        <dbReference type="Proteomes" id="UP001562178"/>
    </source>
</evidence>
<accession>A0ABV4B779</accession>
<comment type="caution">
    <text evidence="1">The sequence shown here is derived from an EMBL/GenBank/DDBJ whole genome shotgun (WGS) entry which is preliminary data.</text>
</comment>
<reference evidence="1 2" key="1">
    <citation type="journal article" date="2016" name="Int. J. Syst. Evol. Microbiol.">
        <title>Description of Comamonas sediminis sp. nov., isolated from lagoon sediments.</title>
        <authorList>
            <person name="Subhash Y."/>
            <person name="Bang J.J."/>
            <person name="You T.H."/>
            <person name="Lee S.S."/>
        </authorList>
    </citation>
    <scope>NUCLEOTIDE SEQUENCE [LARGE SCALE GENOMIC DNA]</scope>
    <source>
        <strain evidence="1 2">JCM 31169</strain>
    </source>
</reference>
<organism evidence="1 2">
    <name type="scientific">Comamonas sediminis</name>
    <dbReference type="NCBI Taxonomy" id="1783360"/>
    <lineage>
        <taxon>Bacteria</taxon>
        <taxon>Pseudomonadati</taxon>
        <taxon>Pseudomonadota</taxon>
        <taxon>Betaproteobacteria</taxon>
        <taxon>Burkholderiales</taxon>
        <taxon>Comamonadaceae</taxon>
        <taxon>Comamonas</taxon>
    </lineage>
</organism>
<gene>
    <name evidence="1" type="ORF">AB7A72_20455</name>
</gene>
<evidence type="ECO:0000313" key="1">
    <source>
        <dbReference type="EMBL" id="MEY2253401.1"/>
    </source>
</evidence>
<sequence length="109" mass="11952">MLDVLTTNDTKAEAFAQQSCEQLARLQREMLEIVRGVVRNGGKDVSARELGQRWEALHNKRIGEGTVSSTINKLITKGVLERGQARACAVTGKTIKPVVPVAQQQRLLA</sequence>
<keyword evidence="2" id="KW-1185">Reference proteome</keyword>
<dbReference type="EMBL" id="JBGBDC010000010">
    <property type="protein sequence ID" value="MEY2253401.1"/>
    <property type="molecule type" value="Genomic_DNA"/>
</dbReference>
<proteinExistence type="predicted"/>
<dbReference type="RefSeq" id="WP_369460988.1">
    <property type="nucleotide sequence ID" value="NZ_JBGBDC010000010.1"/>
</dbReference>